<dbReference type="InterPro" id="IPR024567">
    <property type="entry name" value="RNase_HII/HIII_dom"/>
</dbReference>
<evidence type="ECO:0000256" key="5">
    <source>
        <dbReference type="ARBA" id="ARBA00007383"/>
    </source>
</evidence>
<keyword evidence="10 14" id="KW-0479">Metal-binding</keyword>
<comment type="cofactor">
    <cofactor evidence="14 15">
        <name>Mn(2+)</name>
        <dbReference type="ChEBI" id="CHEBI:29035"/>
    </cofactor>
    <cofactor evidence="14 15">
        <name>Mg(2+)</name>
        <dbReference type="ChEBI" id="CHEBI:18420"/>
    </cofactor>
    <text evidence="14 15">Manganese or magnesium. Binds 1 divalent metal ion per monomer in the absence of substrate. May bind a second metal ion after substrate binding.</text>
</comment>
<evidence type="ECO:0000256" key="1">
    <source>
        <dbReference type="ARBA" id="ARBA00000077"/>
    </source>
</evidence>
<dbReference type="FunFam" id="3.30.420.10:FF:000006">
    <property type="entry name" value="Ribonuclease HII"/>
    <property type="match status" value="1"/>
</dbReference>
<evidence type="ECO:0000256" key="11">
    <source>
        <dbReference type="ARBA" id="ARBA00022759"/>
    </source>
</evidence>
<feature type="binding site" evidence="14 15">
    <location>
        <position position="78"/>
    </location>
    <ligand>
        <name>a divalent metal cation</name>
        <dbReference type="ChEBI" id="CHEBI:60240"/>
    </ligand>
</feature>
<dbReference type="InterPro" id="IPR001352">
    <property type="entry name" value="RNase_HII/HIII"/>
</dbReference>
<comment type="cofactor">
    <cofactor evidence="2">
        <name>Mg(2+)</name>
        <dbReference type="ChEBI" id="CHEBI:18420"/>
    </cofactor>
</comment>
<reference evidence="18 19" key="1">
    <citation type="submission" date="2018-06" db="EMBL/GenBank/DDBJ databases">
        <authorList>
            <consortium name="Pathogen Informatics"/>
            <person name="Doyle S."/>
        </authorList>
    </citation>
    <scope>NUCLEOTIDE SEQUENCE [LARGE SCALE GENOMIC DNA]</scope>
    <source>
        <strain evidence="18 19">NCTC4824</strain>
    </source>
</reference>
<keyword evidence="8 14" id="KW-0963">Cytoplasm</keyword>
<name>A0A2X4WAU2_LEDLE</name>
<dbReference type="InterPro" id="IPR012337">
    <property type="entry name" value="RNaseH-like_sf"/>
</dbReference>
<evidence type="ECO:0000256" key="9">
    <source>
        <dbReference type="ARBA" id="ARBA00022722"/>
    </source>
</evidence>
<comment type="similarity">
    <text evidence="5 14 16">Belongs to the RNase HII family.</text>
</comment>
<keyword evidence="11 14" id="KW-0255">Endonuclease</keyword>
<feature type="domain" description="RNase H type-2" evidence="17">
    <location>
        <begin position="72"/>
        <end position="256"/>
    </location>
</feature>
<dbReference type="GO" id="GO:0004523">
    <property type="term" value="F:RNA-DNA hybrid ribonuclease activity"/>
    <property type="evidence" value="ECO:0007669"/>
    <property type="project" value="UniProtKB-UniRule"/>
</dbReference>
<dbReference type="PANTHER" id="PTHR10954:SF18">
    <property type="entry name" value="RIBONUCLEASE HII"/>
    <property type="match status" value="1"/>
</dbReference>
<evidence type="ECO:0000256" key="10">
    <source>
        <dbReference type="ARBA" id="ARBA00022723"/>
    </source>
</evidence>
<dbReference type="RefSeq" id="WP_066139721.1">
    <property type="nucleotide sequence ID" value="NZ_CBCSGM010000001.1"/>
</dbReference>
<dbReference type="GO" id="GO:0032299">
    <property type="term" value="C:ribonuclease H2 complex"/>
    <property type="evidence" value="ECO:0007669"/>
    <property type="project" value="TreeGrafter"/>
</dbReference>
<evidence type="ECO:0000256" key="8">
    <source>
        <dbReference type="ARBA" id="ARBA00022490"/>
    </source>
</evidence>
<proteinExistence type="inferred from homology"/>
<evidence type="ECO:0000256" key="12">
    <source>
        <dbReference type="ARBA" id="ARBA00022801"/>
    </source>
</evidence>
<comment type="subcellular location">
    <subcellularLocation>
        <location evidence="4 14">Cytoplasm</location>
    </subcellularLocation>
</comment>
<dbReference type="STRING" id="1348624.GCA_001591545_01735"/>
<evidence type="ECO:0000256" key="13">
    <source>
        <dbReference type="ARBA" id="ARBA00023211"/>
    </source>
</evidence>
<evidence type="ECO:0000259" key="17">
    <source>
        <dbReference type="PROSITE" id="PS51975"/>
    </source>
</evidence>
<dbReference type="NCBIfam" id="NF000594">
    <property type="entry name" value="PRK00015.1-1"/>
    <property type="match status" value="1"/>
</dbReference>
<dbReference type="InterPro" id="IPR022898">
    <property type="entry name" value="RNase_HII"/>
</dbReference>
<accession>A0A2X4WAU2</accession>
<feature type="binding site" evidence="14 15">
    <location>
        <position position="79"/>
    </location>
    <ligand>
        <name>a divalent metal cation</name>
        <dbReference type="ChEBI" id="CHEBI:60240"/>
    </ligand>
</feature>
<comment type="catalytic activity">
    <reaction evidence="1 14 15 16">
        <text>Endonucleolytic cleavage to 5'-phosphomonoester.</text>
        <dbReference type="EC" id="3.1.26.4"/>
    </reaction>
</comment>
<protein>
    <recommendedName>
        <fullName evidence="7 14">Ribonuclease HII</fullName>
        <shortName evidence="14">RNase HII</shortName>
        <ecNumber evidence="6 14">3.1.26.4</ecNumber>
    </recommendedName>
</protein>
<evidence type="ECO:0000256" key="7">
    <source>
        <dbReference type="ARBA" id="ARBA00019179"/>
    </source>
</evidence>
<evidence type="ECO:0000256" key="2">
    <source>
        <dbReference type="ARBA" id="ARBA00001946"/>
    </source>
</evidence>
<evidence type="ECO:0000256" key="3">
    <source>
        <dbReference type="ARBA" id="ARBA00004065"/>
    </source>
</evidence>
<sequence>MRSIAIKEIKEMLTNITDENDPLLTELANDSRKGAQSLLQKWKREKSAQVKDKERFVRMTEHEREARIEGYEWIAGIDEAGRGPLAGPVVSAAVILTPDSYIEGLNDSKKVSEKNRARLYEAIMREAIAVGVGIIQSEEIDQVNIYEAAKKSMLSAVQNLPKKPDMLFIDAMTLNSIYPEKTFIKGDAISVSIAAASIIAKVTRDRIMEKYNEQYPEYGFSSHMGYGTKSHIEAIQAFGPCPIHRISFEPIKSLIK</sequence>
<keyword evidence="12 14" id="KW-0378">Hydrolase</keyword>
<evidence type="ECO:0000256" key="14">
    <source>
        <dbReference type="HAMAP-Rule" id="MF_00052"/>
    </source>
</evidence>
<organism evidence="18 19">
    <name type="scientific">Lederbergia lenta</name>
    <name type="common">Bacillus lentus</name>
    <dbReference type="NCBI Taxonomy" id="1467"/>
    <lineage>
        <taxon>Bacteria</taxon>
        <taxon>Bacillati</taxon>
        <taxon>Bacillota</taxon>
        <taxon>Bacilli</taxon>
        <taxon>Bacillales</taxon>
        <taxon>Bacillaceae</taxon>
        <taxon>Lederbergia</taxon>
    </lineage>
</organism>
<dbReference type="PROSITE" id="PS51975">
    <property type="entry name" value="RNASE_H_2"/>
    <property type="match status" value="1"/>
</dbReference>
<dbReference type="GO" id="GO:0005737">
    <property type="term" value="C:cytoplasm"/>
    <property type="evidence" value="ECO:0007669"/>
    <property type="project" value="UniProtKB-SubCell"/>
</dbReference>
<evidence type="ECO:0000256" key="4">
    <source>
        <dbReference type="ARBA" id="ARBA00004496"/>
    </source>
</evidence>
<evidence type="ECO:0000313" key="18">
    <source>
        <dbReference type="EMBL" id="SQI60251.1"/>
    </source>
</evidence>
<dbReference type="KEGG" id="blen:NCTC4824_02685"/>
<dbReference type="CDD" id="cd07182">
    <property type="entry name" value="RNase_HII_bacteria_HII_like"/>
    <property type="match status" value="1"/>
</dbReference>
<feature type="binding site" evidence="14 15">
    <location>
        <position position="170"/>
    </location>
    <ligand>
        <name>a divalent metal cation</name>
        <dbReference type="ChEBI" id="CHEBI:60240"/>
    </ligand>
</feature>
<dbReference type="PANTHER" id="PTHR10954">
    <property type="entry name" value="RIBONUCLEASE H2 SUBUNIT A"/>
    <property type="match status" value="1"/>
</dbReference>
<dbReference type="GO" id="GO:0003723">
    <property type="term" value="F:RNA binding"/>
    <property type="evidence" value="ECO:0007669"/>
    <property type="project" value="UniProtKB-UniRule"/>
</dbReference>
<gene>
    <name evidence="14 18" type="primary">rnhB</name>
    <name evidence="18" type="ORF">NCTC4824_02685</name>
</gene>
<dbReference type="EC" id="3.1.26.4" evidence="6 14"/>
<dbReference type="InterPro" id="IPR036397">
    <property type="entry name" value="RNaseH_sf"/>
</dbReference>
<dbReference type="GO" id="GO:0006298">
    <property type="term" value="P:mismatch repair"/>
    <property type="evidence" value="ECO:0007669"/>
    <property type="project" value="TreeGrafter"/>
</dbReference>
<dbReference type="NCBIfam" id="NF000595">
    <property type="entry name" value="PRK00015.1-3"/>
    <property type="match status" value="1"/>
</dbReference>
<comment type="function">
    <text evidence="3 14 16">Endonuclease that specifically degrades the RNA of RNA-DNA hybrids.</text>
</comment>
<dbReference type="EMBL" id="LS483476">
    <property type="protein sequence ID" value="SQI60251.1"/>
    <property type="molecule type" value="Genomic_DNA"/>
</dbReference>
<dbReference type="GO" id="GO:0030145">
    <property type="term" value="F:manganese ion binding"/>
    <property type="evidence" value="ECO:0007669"/>
    <property type="project" value="UniProtKB-UniRule"/>
</dbReference>
<dbReference type="Pfam" id="PF01351">
    <property type="entry name" value="RNase_HII"/>
    <property type="match status" value="1"/>
</dbReference>
<dbReference type="AlphaFoldDB" id="A0A2X4WAU2"/>
<keyword evidence="19" id="KW-1185">Reference proteome</keyword>
<dbReference type="HAMAP" id="MF_00052_B">
    <property type="entry name" value="RNase_HII_B"/>
    <property type="match status" value="1"/>
</dbReference>
<dbReference type="SUPFAM" id="SSF53098">
    <property type="entry name" value="Ribonuclease H-like"/>
    <property type="match status" value="1"/>
</dbReference>
<dbReference type="Gene3D" id="3.30.420.10">
    <property type="entry name" value="Ribonuclease H-like superfamily/Ribonuclease H"/>
    <property type="match status" value="1"/>
</dbReference>
<dbReference type="GO" id="GO:0043137">
    <property type="term" value="P:DNA replication, removal of RNA primer"/>
    <property type="evidence" value="ECO:0007669"/>
    <property type="project" value="TreeGrafter"/>
</dbReference>
<evidence type="ECO:0000256" key="6">
    <source>
        <dbReference type="ARBA" id="ARBA00012180"/>
    </source>
</evidence>
<evidence type="ECO:0000313" key="19">
    <source>
        <dbReference type="Proteomes" id="UP000249134"/>
    </source>
</evidence>
<keyword evidence="9 14" id="KW-0540">Nuclease</keyword>
<dbReference type="Proteomes" id="UP000249134">
    <property type="component" value="Chromosome 1"/>
</dbReference>
<evidence type="ECO:0000256" key="16">
    <source>
        <dbReference type="RuleBase" id="RU003515"/>
    </source>
</evidence>
<evidence type="ECO:0000256" key="15">
    <source>
        <dbReference type="PROSITE-ProRule" id="PRU01319"/>
    </source>
</evidence>
<keyword evidence="13 14" id="KW-0464">Manganese</keyword>